<evidence type="ECO:0000313" key="3">
    <source>
        <dbReference type="Proteomes" id="UP000617734"/>
    </source>
</evidence>
<keyword evidence="1" id="KW-0732">Signal</keyword>
<sequence length="126" mass="13547">MRPLHKFAASAAVAAGTLATTLTGASAAHADSQDGCNYPYVCIYNGYEANSPIVAMFRDVTSYYQNTTHRTGFSVVNTRNDDTVWIRWTLGTMTYYDCLTPATQPNNSMAAIGTITGIKISDSASC</sequence>
<dbReference type="AlphaFoldDB" id="A0A918YW55"/>
<name>A0A918YW55_9ACTN</name>
<dbReference type="EMBL" id="BNBO01000095">
    <property type="protein sequence ID" value="GHE26759.1"/>
    <property type="molecule type" value="Genomic_DNA"/>
</dbReference>
<dbReference type="RefSeq" id="WP_190215776.1">
    <property type="nucleotide sequence ID" value="NZ_BNBO01000095.1"/>
</dbReference>
<dbReference type="Proteomes" id="UP000617734">
    <property type="component" value="Unassembled WGS sequence"/>
</dbReference>
<evidence type="ECO:0000313" key="2">
    <source>
        <dbReference type="EMBL" id="GHE26759.1"/>
    </source>
</evidence>
<reference evidence="2" key="2">
    <citation type="submission" date="2020-09" db="EMBL/GenBank/DDBJ databases">
        <authorList>
            <person name="Sun Q."/>
            <person name="Ohkuma M."/>
        </authorList>
    </citation>
    <scope>NUCLEOTIDE SEQUENCE</scope>
    <source>
        <strain evidence="2">JCM 4646</strain>
    </source>
</reference>
<accession>A0A918YW55</accession>
<protein>
    <recommendedName>
        <fullName evidence="4">Peptidase inhibitor family I36</fullName>
    </recommendedName>
</protein>
<evidence type="ECO:0008006" key="4">
    <source>
        <dbReference type="Google" id="ProtNLM"/>
    </source>
</evidence>
<evidence type="ECO:0000256" key="1">
    <source>
        <dbReference type="SAM" id="SignalP"/>
    </source>
</evidence>
<feature type="chain" id="PRO_5037503144" description="Peptidase inhibitor family I36" evidence="1">
    <location>
        <begin position="31"/>
        <end position="126"/>
    </location>
</feature>
<reference evidence="2" key="1">
    <citation type="journal article" date="2014" name="Int. J. Syst. Evol. Microbiol.">
        <title>Complete genome sequence of Corynebacterium casei LMG S-19264T (=DSM 44701T), isolated from a smear-ripened cheese.</title>
        <authorList>
            <consortium name="US DOE Joint Genome Institute (JGI-PGF)"/>
            <person name="Walter F."/>
            <person name="Albersmeier A."/>
            <person name="Kalinowski J."/>
            <person name="Ruckert C."/>
        </authorList>
    </citation>
    <scope>NUCLEOTIDE SEQUENCE</scope>
    <source>
        <strain evidence="2">JCM 4646</strain>
    </source>
</reference>
<feature type="signal peptide" evidence="1">
    <location>
        <begin position="1"/>
        <end position="30"/>
    </location>
</feature>
<gene>
    <name evidence="2" type="ORF">GCM10018781_79190</name>
</gene>
<proteinExistence type="predicted"/>
<dbReference type="GeneID" id="95358125"/>
<comment type="caution">
    <text evidence="2">The sequence shown here is derived from an EMBL/GenBank/DDBJ whole genome shotgun (WGS) entry which is preliminary data.</text>
</comment>
<keyword evidence="3" id="KW-1185">Reference proteome</keyword>
<organism evidence="2 3">
    <name type="scientific">Kitasatospora indigofera</name>
    <dbReference type="NCBI Taxonomy" id="67307"/>
    <lineage>
        <taxon>Bacteria</taxon>
        <taxon>Bacillati</taxon>
        <taxon>Actinomycetota</taxon>
        <taxon>Actinomycetes</taxon>
        <taxon>Kitasatosporales</taxon>
        <taxon>Streptomycetaceae</taxon>
        <taxon>Kitasatospora</taxon>
    </lineage>
</organism>